<keyword evidence="7" id="KW-1185">Reference proteome</keyword>
<keyword evidence="5" id="KW-0812">Transmembrane</keyword>
<name>A0ABD1ELR9_HYPHA</name>
<reference evidence="6 7" key="1">
    <citation type="submission" date="2024-05" db="EMBL/GenBank/DDBJ databases">
        <title>Genetic variation in Jamaican populations of the coffee berry borer (Hypothenemus hampei).</title>
        <authorList>
            <person name="Errbii M."/>
            <person name="Myrie A."/>
        </authorList>
    </citation>
    <scope>NUCLEOTIDE SEQUENCE [LARGE SCALE GENOMIC DNA]</scope>
    <source>
        <strain evidence="6">JA-Hopewell-2020-01-JO</strain>
        <tissue evidence="6">Whole body</tissue>
    </source>
</reference>
<evidence type="ECO:0000313" key="6">
    <source>
        <dbReference type="EMBL" id="KAL1497433.1"/>
    </source>
</evidence>
<dbReference type="PANTHER" id="PTHR48043">
    <property type="entry name" value="EG:EG0003.4 PROTEIN-RELATED"/>
    <property type="match status" value="1"/>
</dbReference>
<evidence type="ECO:0000256" key="1">
    <source>
        <dbReference type="ARBA" id="ARBA00009995"/>
    </source>
</evidence>
<evidence type="ECO:0000256" key="3">
    <source>
        <dbReference type="ARBA" id="ARBA00022679"/>
    </source>
</evidence>
<comment type="caution">
    <text evidence="6">The sequence shown here is derived from an EMBL/GenBank/DDBJ whole genome shotgun (WGS) entry which is preliminary data.</text>
</comment>
<dbReference type="Gene3D" id="3.40.50.2000">
    <property type="entry name" value="Glycogen Phosphorylase B"/>
    <property type="match status" value="1"/>
</dbReference>
<dbReference type="GO" id="GO:0016020">
    <property type="term" value="C:membrane"/>
    <property type="evidence" value="ECO:0007669"/>
    <property type="project" value="UniProtKB-SubCell"/>
</dbReference>
<feature type="transmembrane region" description="Helical" evidence="5">
    <location>
        <begin position="476"/>
        <end position="499"/>
    </location>
</feature>
<comment type="catalytic activity">
    <reaction evidence="5">
        <text>glucuronate acceptor + UDP-alpha-D-glucuronate = acceptor beta-D-glucuronoside + UDP + H(+)</text>
        <dbReference type="Rhea" id="RHEA:21032"/>
        <dbReference type="ChEBI" id="CHEBI:15378"/>
        <dbReference type="ChEBI" id="CHEBI:58052"/>
        <dbReference type="ChEBI" id="CHEBI:58223"/>
        <dbReference type="ChEBI" id="CHEBI:132367"/>
        <dbReference type="ChEBI" id="CHEBI:132368"/>
        <dbReference type="EC" id="2.4.1.17"/>
    </reaction>
</comment>
<evidence type="ECO:0000256" key="2">
    <source>
        <dbReference type="ARBA" id="ARBA00022676"/>
    </source>
</evidence>
<comment type="subcellular location">
    <subcellularLocation>
        <location evidence="5">Membrane</location>
        <topology evidence="5">Single-pass membrane protein</topology>
    </subcellularLocation>
</comment>
<dbReference type="InterPro" id="IPR035595">
    <property type="entry name" value="UDP_glycos_trans_CS"/>
</dbReference>
<dbReference type="GO" id="GO:0015020">
    <property type="term" value="F:glucuronosyltransferase activity"/>
    <property type="evidence" value="ECO:0007669"/>
    <property type="project" value="UniProtKB-EC"/>
</dbReference>
<accession>A0ABD1ELR9</accession>
<dbReference type="PROSITE" id="PS00375">
    <property type="entry name" value="UDPGT"/>
    <property type="match status" value="1"/>
</dbReference>
<dbReference type="PANTHER" id="PTHR48043:SF159">
    <property type="entry name" value="EG:EG0003.4 PROTEIN-RELATED"/>
    <property type="match status" value="1"/>
</dbReference>
<dbReference type="EC" id="2.4.1.17" evidence="5"/>
<evidence type="ECO:0000256" key="5">
    <source>
        <dbReference type="RuleBase" id="RU362059"/>
    </source>
</evidence>
<comment type="similarity">
    <text evidence="1 4">Belongs to the UDP-glycosyltransferase family.</text>
</comment>
<dbReference type="CDD" id="cd03784">
    <property type="entry name" value="GT1_Gtf-like"/>
    <property type="match status" value="1"/>
</dbReference>
<keyword evidence="3 4" id="KW-0808">Transferase</keyword>
<dbReference type="InterPro" id="IPR050271">
    <property type="entry name" value="UDP-glycosyltransferase"/>
</dbReference>
<proteinExistence type="inferred from homology"/>
<keyword evidence="5" id="KW-0472">Membrane</keyword>
<gene>
    <name evidence="6" type="ORF">ABEB36_008407</name>
</gene>
<organism evidence="6 7">
    <name type="scientific">Hypothenemus hampei</name>
    <name type="common">Coffee berry borer</name>
    <dbReference type="NCBI Taxonomy" id="57062"/>
    <lineage>
        <taxon>Eukaryota</taxon>
        <taxon>Metazoa</taxon>
        <taxon>Ecdysozoa</taxon>
        <taxon>Arthropoda</taxon>
        <taxon>Hexapoda</taxon>
        <taxon>Insecta</taxon>
        <taxon>Pterygota</taxon>
        <taxon>Neoptera</taxon>
        <taxon>Endopterygota</taxon>
        <taxon>Coleoptera</taxon>
        <taxon>Polyphaga</taxon>
        <taxon>Cucujiformia</taxon>
        <taxon>Curculionidae</taxon>
        <taxon>Scolytinae</taxon>
        <taxon>Hypothenemus</taxon>
    </lineage>
</organism>
<dbReference type="Proteomes" id="UP001566132">
    <property type="component" value="Unassembled WGS sequence"/>
</dbReference>
<dbReference type="FunFam" id="3.40.50.2000:FF:000050">
    <property type="entry name" value="UDP-glucuronosyltransferase"/>
    <property type="match status" value="1"/>
</dbReference>
<dbReference type="EMBL" id="JBDJPC010000006">
    <property type="protein sequence ID" value="KAL1497433.1"/>
    <property type="molecule type" value="Genomic_DNA"/>
</dbReference>
<evidence type="ECO:0000256" key="4">
    <source>
        <dbReference type="RuleBase" id="RU003718"/>
    </source>
</evidence>
<dbReference type="SUPFAM" id="SSF53756">
    <property type="entry name" value="UDP-Glycosyltransferase/glycogen phosphorylase"/>
    <property type="match status" value="1"/>
</dbReference>
<keyword evidence="2 4" id="KW-0328">Glycosyltransferase</keyword>
<evidence type="ECO:0000313" key="7">
    <source>
        <dbReference type="Proteomes" id="UP001566132"/>
    </source>
</evidence>
<protein>
    <recommendedName>
        <fullName evidence="5">UDP-glucuronosyltransferase</fullName>
        <ecNumber evidence="5">2.4.1.17</ecNumber>
    </recommendedName>
</protein>
<dbReference type="AlphaFoldDB" id="A0ABD1ELR9"/>
<keyword evidence="5" id="KW-1133">Transmembrane helix</keyword>
<dbReference type="Pfam" id="PF00201">
    <property type="entry name" value="UDPGT"/>
    <property type="match status" value="1"/>
</dbReference>
<dbReference type="InterPro" id="IPR002213">
    <property type="entry name" value="UDP_glucos_trans"/>
</dbReference>
<sequence length="519" mass="60269">MNYIQSIIIIVAVFNKFSEAARLLGVFPMPAGSHNILANKLMVGFAKAGHHVTMISSHKTKNIPANASWDDIVLDGVADRFEITLRNINMFEDSNRSMLHKLKSYQYLMTDWLNTTLYHPKVRALLTKDTKFDAVVMEQFLNDAHKYFAHYFQCPLILLSSTGANPWVNRIIMNPEQPSYVPYFLYEGDFNFKSLWDRFYNLFLYIQQYFLDIYFTDPFQNELLQSAFPDAPHIEELNKRITIILLNSHETLLDATPLVPNMVNIGGYHIDPPKKLPNKLQSYLDNNKQGVVYFSLGSNVKSKDMPIEKRQVFINVFKKLKQNVLWKFEDENITDLPENVLIQKWMPQQDILAHPNIKLFITHGGLLSTTETIYHGVPILAIPVFADQFRNAKKAVEDGYGLILPYNDPNFNEKSLLHLINELLYFSNFTDNVKRKSKLFHDRPLRPMETAVFWLEYVLRNNGVEYLQVAGTKLPLYQFLLLDIIGIVLVSVISFYYIVSKSLHILFLRKKNRSKQKIN</sequence>